<evidence type="ECO:0000256" key="5">
    <source>
        <dbReference type="ARBA" id="ARBA00022694"/>
    </source>
</evidence>
<keyword evidence="4 9" id="KW-0288">FMN</keyword>
<dbReference type="InterPro" id="IPR042270">
    <property type="entry name" value="DusC_C"/>
</dbReference>
<keyword evidence="3 9" id="KW-0285">Flavoprotein</keyword>
<comment type="catalytic activity">
    <reaction evidence="9">
        <text>5,6-dihydrouridine(16) in tRNA + NAD(+) = uridine(16) in tRNA + NADH + H(+)</text>
        <dbReference type="Rhea" id="RHEA:53380"/>
        <dbReference type="Rhea" id="RHEA-COMP:13543"/>
        <dbReference type="Rhea" id="RHEA-COMP:13544"/>
        <dbReference type="ChEBI" id="CHEBI:15378"/>
        <dbReference type="ChEBI" id="CHEBI:57540"/>
        <dbReference type="ChEBI" id="CHEBI:57945"/>
        <dbReference type="ChEBI" id="CHEBI:65315"/>
        <dbReference type="ChEBI" id="CHEBI:74443"/>
    </reaction>
</comment>
<evidence type="ECO:0000256" key="3">
    <source>
        <dbReference type="ARBA" id="ARBA00022630"/>
    </source>
</evidence>
<comment type="catalytic activity">
    <reaction evidence="9">
        <text>5,6-dihydrouridine(16) in tRNA + NADP(+) = uridine(16) in tRNA + NADPH + H(+)</text>
        <dbReference type="Rhea" id="RHEA:53376"/>
        <dbReference type="Rhea" id="RHEA-COMP:13543"/>
        <dbReference type="Rhea" id="RHEA-COMP:13544"/>
        <dbReference type="ChEBI" id="CHEBI:15378"/>
        <dbReference type="ChEBI" id="CHEBI:57783"/>
        <dbReference type="ChEBI" id="CHEBI:58349"/>
        <dbReference type="ChEBI" id="CHEBI:65315"/>
        <dbReference type="ChEBI" id="CHEBI:74443"/>
    </reaction>
</comment>
<dbReference type="InterPro" id="IPR035587">
    <property type="entry name" value="DUS-like_FMN-bd"/>
</dbReference>
<dbReference type="STRING" id="1720063.SAMN05216217_101277"/>
<evidence type="ECO:0000256" key="9">
    <source>
        <dbReference type="HAMAP-Rule" id="MF_02043"/>
    </source>
</evidence>
<dbReference type="EC" id="1.3.1.-" evidence="9"/>
<feature type="site" description="Interacts with tRNA; defines subfamily-specific binding signature" evidence="9">
    <location>
        <position position="301"/>
    </location>
</feature>
<dbReference type="PANTHER" id="PTHR11082">
    <property type="entry name" value="TRNA-DIHYDROURIDINE SYNTHASE"/>
    <property type="match status" value="1"/>
</dbReference>
<evidence type="ECO:0000256" key="11">
    <source>
        <dbReference type="PIRSR" id="PIRSR006621-1"/>
    </source>
</evidence>
<dbReference type="InterPro" id="IPR013785">
    <property type="entry name" value="Aldolase_TIM"/>
</dbReference>
<organism evidence="14 15">
    <name type="scientific">Halopseudomonas yangmingensis</name>
    <dbReference type="NCBI Taxonomy" id="1720063"/>
    <lineage>
        <taxon>Bacteria</taxon>
        <taxon>Pseudomonadati</taxon>
        <taxon>Pseudomonadota</taxon>
        <taxon>Gammaproteobacteria</taxon>
        <taxon>Pseudomonadales</taxon>
        <taxon>Pseudomonadaceae</taxon>
        <taxon>Halopseudomonas</taxon>
    </lineage>
</organism>
<evidence type="ECO:0000256" key="10">
    <source>
        <dbReference type="PIRNR" id="PIRNR006621"/>
    </source>
</evidence>
<keyword evidence="7 9" id="KW-0694">RNA-binding</keyword>
<dbReference type="InterPro" id="IPR032886">
    <property type="entry name" value="DusC"/>
</dbReference>
<reference evidence="15" key="1">
    <citation type="submission" date="2016-10" db="EMBL/GenBank/DDBJ databases">
        <authorList>
            <person name="Varghese N."/>
            <person name="Submissions S."/>
        </authorList>
    </citation>
    <scope>NUCLEOTIDE SEQUENCE [LARGE SCALE GENOMIC DNA]</scope>
    <source>
        <strain evidence="15">DSM 24213</strain>
    </source>
</reference>
<feature type="domain" description="DUS-like FMN-binding" evidence="13">
    <location>
        <begin position="6"/>
        <end position="251"/>
    </location>
</feature>
<feature type="site" description="Interacts with tRNA; defines subfamily-specific binding signature" evidence="9">
    <location>
        <position position="278"/>
    </location>
</feature>
<keyword evidence="5 9" id="KW-0819">tRNA processing</keyword>
<dbReference type="SUPFAM" id="SSF51395">
    <property type="entry name" value="FMN-linked oxidoreductases"/>
    <property type="match status" value="1"/>
</dbReference>
<comment type="similarity">
    <text evidence="9">Belongs to the Dus family. DusC subfamily.</text>
</comment>
<feature type="binding site" evidence="9 12">
    <location>
        <position position="70"/>
    </location>
    <ligand>
        <name>FMN</name>
        <dbReference type="ChEBI" id="CHEBI:58210"/>
    </ligand>
</feature>
<accession>A0A1I4NG80</accession>
<feature type="site" description="Interacts with tRNA" evidence="9">
    <location>
        <position position="178"/>
    </location>
</feature>
<sequence>MTGQVILAPMEGLVDAPMRDVLTRIGGIDWCVSEFIRVTGGPLHRPAVERLVPEMRHAWQTPAGTPVHAQLLGSDLRWMAHNAALLADWGAPVVDLNFGCPAKTVNRHRGGAVLLEEPHTLFALTRAVREALPDSVPVTAKMRLGVSDTRLTLDCARALQDAGAARIVVHGRTKLEGYRPVVHWDWIERIRAAVSVPVVANGEVWTLEDYQRIRQDSGCADVMLGRGLVSRPDLALQIRQVQHGQPLQPLDWAQLQPWLLEFYRQVRERVVDRHAPGRFKQWLGLLTRGYPEAAALFEQLRRETSADAVGEVLRSAA</sequence>
<protein>
    <recommendedName>
        <fullName evidence="9">tRNA-dihydrouridine(16) synthase</fullName>
        <ecNumber evidence="9">1.3.1.-</ecNumber>
    </recommendedName>
    <alternativeName>
        <fullName evidence="9">U16-specific dihydrouridine synthase</fullName>
        <shortName evidence="9">U16-specific Dus</shortName>
    </alternativeName>
    <alternativeName>
        <fullName evidence="9">tRNA-dihydrouridine synthase C</fullName>
    </alternativeName>
</protein>
<dbReference type="GO" id="GO:0102262">
    <property type="term" value="F:tRNA-dihydrouridine16 synthase activity"/>
    <property type="evidence" value="ECO:0007669"/>
    <property type="project" value="RHEA"/>
</dbReference>
<dbReference type="Gene3D" id="1.20.225.30">
    <property type="entry name" value="Dihydrouridine synthase, C-terminal recognition domain"/>
    <property type="match status" value="1"/>
</dbReference>
<evidence type="ECO:0000256" key="4">
    <source>
        <dbReference type="ARBA" id="ARBA00022643"/>
    </source>
</evidence>
<dbReference type="PIRSF" id="PIRSF006621">
    <property type="entry name" value="Dus"/>
    <property type="match status" value="1"/>
</dbReference>
<name>A0A1I4NG80_9GAMM</name>
<proteinExistence type="inferred from homology"/>
<feature type="binding site" evidence="9 12">
    <location>
        <begin position="225"/>
        <end position="226"/>
    </location>
    <ligand>
        <name>FMN</name>
        <dbReference type="ChEBI" id="CHEBI:58210"/>
    </ligand>
</feature>
<evidence type="ECO:0000313" key="14">
    <source>
        <dbReference type="EMBL" id="SFM14193.1"/>
    </source>
</evidence>
<keyword evidence="12" id="KW-0547">Nucleotide-binding</keyword>
<dbReference type="Pfam" id="PF01207">
    <property type="entry name" value="Dus"/>
    <property type="match status" value="1"/>
</dbReference>
<feature type="binding site" evidence="9">
    <location>
        <begin position="201"/>
        <end position="203"/>
    </location>
    <ligand>
        <name>FMN</name>
        <dbReference type="ChEBI" id="CHEBI:58210"/>
    </ligand>
</feature>
<feature type="site" description="Interacts with tRNA" evidence="9">
    <location>
        <position position="97"/>
    </location>
</feature>
<dbReference type="GO" id="GO:0000049">
    <property type="term" value="F:tRNA binding"/>
    <property type="evidence" value="ECO:0007669"/>
    <property type="project" value="UniProtKB-UniRule"/>
</dbReference>
<keyword evidence="15" id="KW-1185">Reference proteome</keyword>
<keyword evidence="2 9" id="KW-0820">tRNA-binding</keyword>
<evidence type="ECO:0000256" key="7">
    <source>
        <dbReference type="ARBA" id="ARBA00022884"/>
    </source>
</evidence>
<dbReference type="GO" id="GO:0010181">
    <property type="term" value="F:FMN binding"/>
    <property type="evidence" value="ECO:0007669"/>
    <property type="project" value="UniProtKB-UniRule"/>
</dbReference>
<feature type="site" description="Interacts with tRNA; defines subfamily-specific binding signature" evidence="9">
    <location>
        <position position="280"/>
    </location>
</feature>
<feature type="active site" description="Proton donor" evidence="9 11">
    <location>
        <position position="100"/>
    </location>
</feature>
<keyword evidence="6 9" id="KW-0521">NADP</keyword>
<dbReference type="AlphaFoldDB" id="A0A1I4NG80"/>
<evidence type="ECO:0000256" key="1">
    <source>
        <dbReference type="ARBA" id="ARBA00001917"/>
    </source>
</evidence>
<dbReference type="Proteomes" id="UP000243629">
    <property type="component" value="Unassembled WGS sequence"/>
</dbReference>
<comment type="cofactor">
    <cofactor evidence="1 9 10 12">
        <name>FMN</name>
        <dbReference type="ChEBI" id="CHEBI:58210"/>
    </cofactor>
</comment>
<evidence type="ECO:0000256" key="6">
    <source>
        <dbReference type="ARBA" id="ARBA00022857"/>
    </source>
</evidence>
<dbReference type="InterPro" id="IPR018517">
    <property type="entry name" value="tRNA_hU_synthase_CS"/>
</dbReference>
<evidence type="ECO:0000259" key="13">
    <source>
        <dbReference type="Pfam" id="PF01207"/>
    </source>
</evidence>
<dbReference type="InterPro" id="IPR001269">
    <property type="entry name" value="DUS_fam"/>
</dbReference>
<feature type="site" description="Interacts with tRNA; defines subfamily-specific binding signature" evidence="9">
    <location>
        <position position="37"/>
    </location>
</feature>
<comment type="function">
    <text evidence="9">Catalyzes the synthesis of 5,6-dihydrouridine (D), a modified base found in the D-loop of most tRNAs, via the reduction of the C5-C6 double bond in target uridines. Specifically modifies U16 in tRNAs.</text>
</comment>
<dbReference type="HAMAP" id="MF_02043">
    <property type="entry name" value="DusC_subfam"/>
    <property type="match status" value="1"/>
</dbReference>
<gene>
    <name evidence="9" type="primary">dusC</name>
    <name evidence="14" type="ORF">SAMN05216217_101277</name>
</gene>
<evidence type="ECO:0000256" key="8">
    <source>
        <dbReference type="ARBA" id="ARBA00023002"/>
    </source>
</evidence>
<comment type="similarity">
    <text evidence="10">Belongs to the dus family.</text>
</comment>
<dbReference type="Gene3D" id="3.20.20.70">
    <property type="entry name" value="Aldolase class I"/>
    <property type="match status" value="1"/>
</dbReference>
<evidence type="ECO:0000313" key="15">
    <source>
        <dbReference type="Proteomes" id="UP000243629"/>
    </source>
</evidence>
<comment type="caution">
    <text evidence="9">Lacks conserved residue(s) required for the propagation of feature annotation.</text>
</comment>
<keyword evidence="8 9" id="KW-0560">Oxidoreductase</keyword>
<dbReference type="GO" id="GO:0050660">
    <property type="term" value="F:flavin adenine dinucleotide binding"/>
    <property type="evidence" value="ECO:0007669"/>
    <property type="project" value="InterPro"/>
</dbReference>
<evidence type="ECO:0000256" key="2">
    <source>
        <dbReference type="ARBA" id="ARBA00022555"/>
    </source>
</evidence>
<dbReference type="PANTHER" id="PTHR11082:SF26">
    <property type="entry name" value="TRNA-DIHYDROURIDINE(16) SYNTHASE"/>
    <property type="match status" value="1"/>
</dbReference>
<dbReference type="EMBL" id="FOUI01000001">
    <property type="protein sequence ID" value="SFM14193.1"/>
    <property type="molecule type" value="Genomic_DNA"/>
</dbReference>
<dbReference type="PROSITE" id="PS01136">
    <property type="entry name" value="UPF0034"/>
    <property type="match status" value="1"/>
</dbReference>
<feature type="binding site" evidence="12">
    <location>
        <position position="170"/>
    </location>
    <ligand>
        <name>FMN</name>
        <dbReference type="ChEBI" id="CHEBI:58210"/>
    </ligand>
</feature>
<dbReference type="CDD" id="cd02801">
    <property type="entry name" value="DUS_like_FMN"/>
    <property type="match status" value="1"/>
</dbReference>
<feature type="binding site" evidence="9 12">
    <location>
        <position position="141"/>
    </location>
    <ligand>
        <name>FMN</name>
        <dbReference type="ChEBI" id="CHEBI:58210"/>
    </ligand>
</feature>
<evidence type="ECO:0000256" key="12">
    <source>
        <dbReference type="PIRSR" id="PIRSR006621-2"/>
    </source>
</evidence>